<evidence type="ECO:0000313" key="2">
    <source>
        <dbReference type="Proteomes" id="UP001054945"/>
    </source>
</evidence>
<sequence length="186" mass="20913">MKHDVEISKCFLTRKHKYQTNFIPAKEVKITVPSIVFDNKTAQIAKIPTALHLFTRYIITRIDSFRESDFVITRDLYVALVLEVKILAEASESYMIFVLKMNVGGKGCSCACAATTRASYPEPRALRSQQSDYVPSADSVLAASMNFSFVPGHRPRRHRTSWRDVISVELISRVSSGGDIMKGTCF</sequence>
<dbReference type="AlphaFoldDB" id="A0AAV4RZD9"/>
<proteinExistence type="predicted"/>
<protein>
    <submittedName>
        <fullName evidence="1">Uncharacterized protein</fullName>
    </submittedName>
</protein>
<name>A0AAV4RZD9_CAEEX</name>
<dbReference type="EMBL" id="BPLR01008657">
    <property type="protein sequence ID" value="GIY26266.1"/>
    <property type="molecule type" value="Genomic_DNA"/>
</dbReference>
<accession>A0AAV4RZD9</accession>
<gene>
    <name evidence="1" type="ORF">CEXT_794991</name>
</gene>
<organism evidence="1 2">
    <name type="scientific">Caerostris extrusa</name>
    <name type="common">Bark spider</name>
    <name type="synonym">Caerostris bankana</name>
    <dbReference type="NCBI Taxonomy" id="172846"/>
    <lineage>
        <taxon>Eukaryota</taxon>
        <taxon>Metazoa</taxon>
        <taxon>Ecdysozoa</taxon>
        <taxon>Arthropoda</taxon>
        <taxon>Chelicerata</taxon>
        <taxon>Arachnida</taxon>
        <taxon>Araneae</taxon>
        <taxon>Araneomorphae</taxon>
        <taxon>Entelegynae</taxon>
        <taxon>Araneoidea</taxon>
        <taxon>Araneidae</taxon>
        <taxon>Caerostris</taxon>
    </lineage>
</organism>
<reference evidence="1 2" key="1">
    <citation type="submission" date="2021-06" db="EMBL/GenBank/DDBJ databases">
        <title>Caerostris extrusa draft genome.</title>
        <authorList>
            <person name="Kono N."/>
            <person name="Arakawa K."/>
        </authorList>
    </citation>
    <scope>NUCLEOTIDE SEQUENCE [LARGE SCALE GENOMIC DNA]</scope>
</reference>
<evidence type="ECO:0000313" key="1">
    <source>
        <dbReference type="EMBL" id="GIY26266.1"/>
    </source>
</evidence>
<keyword evidence="2" id="KW-1185">Reference proteome</keyword>
<dbReference type="Proteomes" id="UP001054945">
    <property type="component" value="Unassembled WGS sequence"/>
</dbReference>
<comment type="caution">
    <text evidence="1">The sequence shown here is derived from an EMBL/GenBank/DDBJ whole genome shotgun (WGS) entry which is preliminary data.</text>
</comment>